<feature type="non-terminal residue" evidence="1">
    <location>
        <position position="13"/>
    </location>
</feature>
<sequence>MEFITFLVPKKQG</sequence>
<reference evidence="1 2" key="1">
    <citation type="journal article" date="2016" name="Mol. Biol. Evol.">
        <title>Genome-Wide Survey of Gut Fungi (Harpellales) Reveals the First Horizontally Transferred Ubiquitin Gene from a Mosquito Host.</title>
        <authorList>
            <person name="Wang Y."/>
            <person name="White M.M."/>
            <person name="Kvist S."/>
            <person name="Moncalvo J.M."/>
        </authorList>
    </citation>
    <scope>NUCLEOTIDE SEQUENCE [LARGE SCALE GENOMIC DNA]</scope>
    <source>
        <strain evidence="1 2">ALG-7-W6</strain>
    </source>
</reference>
<gene>
    <name evidence="1" type="ORF">AYI68_g5909</name>
</gene>
<accession>A0A1R0GSX7</accession>
<evidence type="ECO:0000313" key="2">
    <source>
        <dbReference type="Proteomes" id="UP000187455"/>
    </source>
</evidence>
<comment type="caution">
    <text evidence="1">The sequence shown here is derived from an EMBL/GenBank/DDBJ whole genome shotgun (WGS) entry which is preliminary data.</text>
</comment>
<protein>
    <submittedName>
        <fullName evidence="1">Uncharacterized protein</fullName>
    </submittedName>
</protein>
<proteinExistence type="predicted"/>
<dbReference type="Proteomes" id="UP000187455">
    <property type="component" value="Unassembled WGS sequence"/>
</dbReference>
<dbReference type="EMBL" id="LSSL01003886">
    <property type="protein sequence ID" value="OLY80004.1"/>
    <property type="molecule type" value="Genomic_DNA"/>
</dbReference>
<keyword evidence="2" id="KW-1185">Reference proteome</keyword>
<organism evidence="1 2">
    <name type="scientific">Smittium mucronatum</name>
    <dbReference type="NCBI Taxonomy" id="133383"/>
    <lineage>
        <taxon>Eukaryota</taxon>
        <taxon>Fungi</taxon>
        <taxon>Fungi incertae sedis</taxon>
        <taxon>Zoopagomycota</taxon>
        <taxon>Kickxellomycotina</taxon>
        <taxon>Harpellomycetes</taxon>
        <taxon>Harpellales</taxon>
        <taxon>Legeriomycetaceae</taxon>
        <taxon>Smittium</taxon>
    </lineage>
</organism>
<name>A0A1R0GSX7_9FUNG</name>
<evidence type="ECO:0000313" key="1">
    <source>
        <dbReference type="EMBL" id="OLY80004.1"/>
    </source>
</evidence>